<keyword evidence="2" id="KW-0680">Restriction system</keyword>
<dbReference type="SUPFAM" id="SSF116734">
    <property type="entry name" value="DNA methylase specificity domain"/>
    <property type="match status" value="1"/>
</dbReference>
<comment type="similarity">
    <text evidence="1">Belongs to the type-I restriction system S methylase family.</text>
</comment>
<dbReference type="InterPro" id="IPR044946">
    <property type="entry name" value="Restrct_endonuc_typeI_TRD_sf"/>
</dbReference>
<comment type="caution">
    <text evidence="5">The sequence shown here is derived from an EMBL/GenBank/DDBJ whole genome shotgun (WGS) entry which is preliminary data.</text>
</comment>
<feature type="domain" description="Type I restriction modification DNA specificity" evidence="4">
    <location>
        <begin position="2"/>
        <end position="167"/>
    </location>
</feature>
<dbReference type="GO" id="GO:0009307">
    <property type="term" value="P:DNA restriction-modification system"/>
    <property type="evidence" value="ECO:0007669"/>
    <property type="project" value="UniProtKB-KW"/>
</dbReference>
<dbReference type="OrthoDB" id="9798929at2"/>
<dbReference type="Gene3D" id="3.90.220.20">
    <property type="entry name" value="DNA methylase specificity domains"/>
    <property type="match status" value="1"/>
</dbReference>
<dbReference type="AlphaFoldDB" id="A0A1V3IZZ0"/>
<dbReference type="GO" id="GO:0003677">
    <property type="term" value="F:DNA binding"/>
    <property type="evidence" value="ECO:0007669"/>
    <property type="project" value="UniProtKB-KW"/>
</dbReference>
<proteinExistence type="inferred from homology"/>
<evidence type="ECO:0000259" key="4">
    <source>
        <dbReference type="Pfam" id="PF01420"/>
    </source>
</evidence>
<keyword evidence="3" id="KW-0238">DNA-binding</keyword>
<name>A0A1V3IZZ0_9PAST</name>
<evidence type="ECO:0000256" key="3">
    <source>
        <dbReference type="ARBA" id="ARBA00023125"/>
    </source>
</evidence>
<accession>A0A1V3IZZ0</accession>
<reference evidence="5 6" key="1">
    <citation type="submission" date="2016-10" db="EMBL/GenBank/DDBJ databases">
        <title>Rodentibacter gen. nov. and new species.</title>
        <authorList>
            <person name="Christensen H."/>
        </authorList>
    </citation>
    <scope>NUCLEOTIDE SEQUENCE [LARGE SCALE GENOMIC DNA]</scope>
    <source>
        <strain evidence="5 6">H1987082031</strain>
    </source>
</reference>
<dbReference type="Gene3D" id="1.10.287.1120">
    <property type="entry name" value="Bipartite methylase S protein"/>
    <property type="match status" value="1"/>
</dbReference>
<dbReference type="Pfam" id="PF01420">
    <property type="entry name" value="Methylase_S"/>
    <property type="match status" value="1"/>
</dbReference>
<keyword evidence="6" id="KW-1185">Reference proteome</keyword>
<dbReference type="EMBL" id="MLHL01000036">
    <property type="protein sequence ID" value="OOF48056.1"/>
    <property type="molecule type" value="Genomic_DNA"/>
</dbReference>
<organism evidence="5 6">
    <name type="scientific">Rodentibacter trehalosifermentans</name>
    <dbReference type="NCBI Taxonomy" id="1908263"/>
    <lineage>
        <taxon>Bacteria</taxon>
        <taxon>Pseudomonadati</taxon>
        <taxon>Pseudomonadota</taxon>
        <taxon>Gammaproteobacteria</taxon>
        <taxon>Pasteurellales</taxon>
        <taxon>Pasteurellaceae</taxon>
        <taxon>Rodentibacter</taxon>
    </lineage>
</organism>
<evidence type="ECO:0000256" key="2">
    <source>
        <dbReference type="ARBA" id="ARBA00022747"/>
    </source>
</evidence>
<keyword evidence="5" id="KW-0255">Endonuclease</keyword>
<dbReference type="InterPro" id="IPR000055">
    <property type="entry name" value="Restrct_endonuc_typeI_TRD"/>
</dbReference>
<protein>
    <submittedName>
        <fullName evidence="5">Type I restriction endonuclease subunit S</fullName>
    </submittedName>
</protein>
<dbReference type="GO" id="GO:0004519">
    <property type="term" value="F:endonuclease activity"/>
    <property type="evidence" value="ECO:0007669"/>
    <property type="project" value="UniProtKB-KW"/>
</dbReference>
<keyword evidence="5" id="KW-0378">Hydrolase</keyword>
<gene>
    <name evidence="5" type="ORF">BKK52_06830</name>
</gene>
<evidence type="ECO:0000313" key="5">
    <source>
        <dbReference type="EMBL" id="OOF48056.1"/>
    </source>
</evidence>
<evidence type="ECO:0000256" key="1">
    <source>
        <dbReference type="ARBA" id="ARBA00010923"/>
    </source>
</evidence>
<evidence type="ECO:0000313" key="6">
    <source>
        <dbReference type="Proteomes" id="UP000189161"/>
    </source>
</evidence>
<keyword evidence="5" id="KW-0540">Nuclease</keyword>
<sequence>MGELGKVQSGIGFPETEQGNQIGIPFYKVSDMNLSDNEQVMLISNNYVSDQQISKNKWKVITDVPAIIFAKVGAALLLDRKRLVIKDFFIDNNMMAYSLDSTQWDTYFAKTIFENIKLAKYAQIGALPSFNASDITNISLFITNQPEQQKIGTFFTALDRYITIHQHK</sequence>
<dbReference type="Proteomes" id="UP000189161">
    <property type="component" value="Unassembled WGS sequence"/>
</dbReference>